<dbReference type="InterPro" id="IPR021730">
    <property type="entry name" value="YdbH"/>
</dbReference>
<comment type="caution">
    <text evidence="1">The sequence shown here is derived from an EMBL/GenBank/DDBJ whole genome shotgun (WGS) entry which is preliminary data.</text>
</comment>
<protein>
    <submittedName>
        <fullName evidence="1">YdbH domain-containing protein</fullName>
    </submittedName>
</protein>
<accession>A0ABS8WD16</accession>
<dbReference type="RefSeq" id="WP_233053685.1">
    <property type="nucleotide sequence ID" value="NZ_JAIMJA010000015.1"/>
</dbReference>
<dbReference type="Proteomes" id="UP001201273">
    <property type="component" value="Unassembled WGS sequence"/>
</dbReference>
<evidence type="ECO:0000313" key="2">
    <source>
        <dbReference type="Proteomes" id="UP001201273"/>
    </source>
</evidence>
<sequence length="636" mass="69990">MNRVIKSLLLTCCTWVMLPSLGWGIDLNWLSYSSVQLARVSLDKNCPKNTLQGVELERNDAGLATLKVELLSWDLDCPGQPSVSNKQTPEQTLVALNHTLAQLNLAEWVARLPLLKVDIKSFALYQGGKPLAAPWQVTGQVTEAGVSVKLLNKQEQIALNINKRNQEFVINGLISPAWLQSPVVNLPANIALAPKLTLNGKLDNLTQFSIEFTSSLAVTPQLSKGLVTAKGQLDLARQQLTIAALSVKAAIKQDDFSASDVEWVLTKPANLSLKMADLAFEIAVKKARWRKQKLPDFRLASELRYIPLTNHLQAKFDFSTLQQIISAQVTLANQRLKWQILPSQLTLVEANKAGQGLKYLDKTQLTSGTIELEGAGDYHLGQQGGQLALSLTASNVSGLVQDYVLQNASLSVEQGYKIERNQFLSVKDNNHLSIDLLDIGVPLSAINLDFKADINQPEIRDLHAFVLGGELSVQRFKPLALGRTDVKVKGVQLSGLLAYGQLPGASATGLIDANIPLQKEADGFHIYNGEIFARAPGGQITIPDSDVVQNLATTNIGVEFIFKVLQDLRYSDLAGKLNYQPNGEMGIEVLIKGLSPQVSKTRPIEFNYSHQENLIQLLRSLRFSNELERKIEDKYL</sequence>
<reference evidence="1 2" key="1">
    <citation type="journal article" date="2022" name="Environ. Microbiol. Rep.">
        <title>Eco-phylogenetic analyses reveal divergent evolution of vitamin B12 metabolism in the marine bacterial family 'Psychromonadaceae'.</title>
        <authorList>
            <person name="Jin X."/>
            <person name="Yang Y."/>
            <person name="Cao H."/>
            <person name="Gao B."/>
            <person name="Zhao Z."/>
        </authorList>
    </citation>
    <scope>NUCLEOTIDE SEQUENCE [LARGE SCALE GENOMIC DNA]</scope>
    <source>
        <strain evidence="1 2">MKS20</strain>
    </source>
</reference>
<dbReference type="EMBL" id="JAIMJA010000015">
    <property type="protein sequence ID" value="MCE2596022.1"/>
    <property type="molecule type" value="Genomic_DNA"/>
</dbReference>
<organism evidence="1 2">
    <name type="scientific">Motilimonas cestriensis</name>
    <dbReference type="NCBI Taxonomy" id="2742685"/>
    <lineage>
        <taxon>Bacteria</taxon>
        <taxon>Pseudomonadati</taxon>
        <taxon>Pseudomonadota</taxon>
        <taxon>Gammaproteobacteria</taxon>
        <taxon>Alteromonadales</taxon>
        <taxon>Alteromonadales genera incertae sedis</taxon>
        <taxon>Motilimonas</taxon>
    </lineage>
</organism>
<proteinExistence type="predicted"/>
<dbReference type="Pfam" id="PF11739">
    <property type="entry name" value="YdbH-like"/>
    <property type="match status" value="1"/>
</dbReference>
<gene>
    <name evidence="1" type="ORF">K6Y31_14510</name>
</gene>
<name>A0ABS8WD16_9GAMM</name>
<evidence type="ECO:0000313" key="1">
    <source>
        <dbReference type="EMBL" id="MCE2596022.1"/>
    </source>
</evidence>
<keyword evidence="2" id="KW-1185">Reference proteome</keyword>